<keyword evidence="3" id="KW-1185">Reference proteome</keyword>
<protein>
    <submittedName>
        <fullName evidence="2">Uncharacterized protein</fullName>
    </submittedName>
</protein>
<name>A0ABP9VR45_9BACT</name>
<reference evidence="2 3" key="1">
    <citation type="submission" date="2024-02" db="EMBL/GenBank/DDBJ databases">
        <title>Rhodopirellula caenicola NBRC 110016.</title>
        <authorList>
            <person name="Ichikawa N."/>
            <person name="Katano-Makiyama Y."/>
            <person name="Hidaka K."/>
        </authorList>
    </citation>
    <scope>NUCLEOTIDE SEQUENCE [LARGE SCALE GENOMIC DNA]</scope>
    <source>
        <strain evidence="2 3">NBRC 110016</strain>
    </source>
</reference>
<comment type="caution">
    <text evidence="2">The sequence shown here is derived from an EMBL/GenBank/DDBJ whole genome shotgun (WGS) entry which is preliminary data.</text>
</comment>
<organism evidence="2 3">
    <name type="scientific">Novipirellula caenicola</name>
    <dbReference type="NCBI Taxonomy" id="1536901"/>
    <lineage>
        <taxon>Bacteria</taxon>
        <taxon>Pseudomonadati</taxon>
        <taxon>Planctomycetota</taxon>
        <taxon>Planctomycetia</taxon>
        <taxon>Pirellulales</taxon>
        <taxon>Pirellulaceae</taxon>
        <taxon>Novipirellula</taxon>
    </lineage>
</organism>
<dbReference type="EMBL" id="BAABRO010000006">
    <property type="protein sequence ID" value="GAA5507631.1"/>
    <property type="molecule type" value="Genomic_DNA"/>
</dbReference>
<dbReference type="Proteomes" id="UP001416858">
    <property type="component" value="Unassembled WGS sequence"/>
</dbReference>
<evidence type="ECO:0000256" key="1">
    <source>
        <dbReference type="SAM" id="MobiDB-lite"/>
    </source>
</evidence>
<accession>A0ABP9VR45</accession>
<sequence>MSQSEFLSTSSLTPKKLALIVVLVGVLGFVLFSPAQESTEFEIPSTRRDYRAITNTSFQKSQDNVTAPIRWPDVRLQQVLQTNPFETIFVKKQESVSTEPEVKAVEIPTEPVVEPIAAVEPKTKIEHRPHDAVEIIYQNTSGRIAVIESQLVRVGDVLPQGRVVEITPSHVIIAVEVPVESAASEPASNEPASKEPVTGEPVTGEPSTELPAVSGIPGSLND</sequence>
<feature type="compositionally biased region" description="Low complexity" evidence="1">
    <location>
        <begin position="183"/>
        <end position="196"/>
    </location>
</feature>
<feature type="region of interest" description="Disordered" evidence="1">
    <location>
        <begin position="183"/>
        <end position="222"/>
    </location>
</feature>
<dbReference type="RefSeq" id="WP_345684483.1">
    <property type="nucleotide sequence ID" value="NZ_BAABRO010000006.1"/>
</dbReference>
<gene>
    <name evidence="2" type="ORF">Rcae01_03088</name>
</gene>
<evidence type="ECO:0000313" key="2">
    <source>
        <dbReference type="EMBL" id="GAA5507631.1"/>
    </source>
</evidence>
<proteinExistence type="predicted"/>
<evidence type="ECO:0000313" key="3">
    <source>
        <dbReference type="Proteomes" id="UP001416858"/>
    </source>
</evidence>